<name>A0ABU6YMA5_9FABA</name>
<comment type="similarity">
    <text evidence="6">Belongs to the TRAFAC class myosin-kinesin ATPase superfamily. Kinesin family. KIN-12 subfamily.</text>
</comment>
<dbReference type="EMBL" id="JASCZI010242268">
    <property type="protein sequence ID" value="MED6210404.1"/>
    <property type="molecule type" value="Genomic_DNA"/>
</dbReference>
<comment type="caution">
    <text evidence="9">The sequence shown here is derived from an EMBL/GenBank/DDBJ whole genome shotgun (WGS) entry which is preliminary data.</text>
</comment>
<keyword evidence="3 7" id="KW-0067">ATP-binding</keyword>
<dbReference type="PANTHER" id="PTHR37739:SF18">
    <property type="entry name" value="KINESIN-LIKE PROTEIN KIN-12C"/>
    <property type="match status" value="1"/>
</dbReference>
<evidence type="ECO:0000256" key="7">
    <source>
        <dbReference type="PROSITE-ProRule" id="PRU00283"/>
    </source>
</evidence>
<organism evidence="9 10">
    <name type="scientific">Stylosanthes scabra</name>
    <dbReference type="NCBI Taxonomy" id="79078"/>
    <lineage>
        <taxon>Eukaryota</taxon>
        <taxon>Viridiplantae</taxon>
        <taxon>Streptophyta</taxon>
        <taxon>Embryophyta</taxon>
        <taxon>Tracheophyta</taxon>
        <taxon>Spermatophyta</taxon>
        <taxon>Magnoliopsida</taxon>
        <taxon>eudicotyledons</taxon>
        <taxon>Gunneridae</taxon>
        <taxon>Pentapetalae</taxon>
        <taxon>rosids</taxon>
        <taxon>fabids</taxon>
        <taxon>Fabales</taxon>
        <taxon>Fabaceae</taxon>
        <taxon>Papilionoideae</taxon>
        <taxon>50 kb inversion clade</taxon>
        <taxon>dalbergioids sensu lato</taxon>
        <taxon>Dalbergieae</taxon>
        <taxon>Pterocarpus clade</taxon>
        <taxon>Stylosanthes</taxon>
    </lineage>
</organism>
<dbReference type="Gene3D" id="3.40.850.10">
    <property type="entry name" value="Kinesin motor domain"/>
    <property type="match status" value="1"/>
</dbReference>
<reference evidence="9 10" key="1">
    <citation type="journal article" date="2023" name="Plants (Basel)">
        <title>Bridging the Gap: Combining Genomics and Transcriptomics Approaches to Understand Stylosanthes scabra, an Orphan Legume from the Brazilian Caatinga.</title>
        <authorList>
            <person name="Ferreira-Neto J.R.C."/>
            <person name="da Silva M.D."/>
            <person name="Binneck E."/>
            <person name="de Melo N.F."/>
            <person name="da Silva R.H."/>
            <person name="de Melo A.L.T.M."/>
            <person name="Pandolfi V."/>
            <person name="Bustamante F.O."/>
            <person name="Brasileiro-Vidal A.C."/>
            <person name="Benko-Iseppon A.M."/>
        </authorList>
    </citation>
    <scope>NUCLEOTIDE SEQUENCE [LARGE SCALE GENOMIC DNA]</scope>
    <source>
        <tissue evidence="9">Leaves</tissue>
    </source>
</reference>
<feature type="binding site" evidence="7">
    <location>
        <begin position="87"/>
        <end position="94"/>
    </location>
    <ligand>
        <name>ATP</name>
        <dbReference type="ChEBI" id="CHEBI:30616"/>
    </ligand>
</feature>
<sequence>MMNFMRNHFSVKEKDYSPHFELKDDLHFGWIRNVQVLIRIRPNAAEKIVQGHGRCLKQESAQTLAVAGVSMVENCLSGYNSCIFAYGQTGSGKTYTMMGEIKETDGNLTDDSRITPRI</sequence>
<feature type="domain" description="Kinesin motor" evidence="8">
    <location>
        <begin position="33"/>
        <end position="118"/>
    </location>
</feature>
<proteinExistence type="inferred from homology"/>
<evidence type="ECO:0000256" key="6">
    <source>
        <dbReference type="ARBA" id="ARBA00034488"/>
    </source>
</evidence>
<keyword evidence="4" id="KW-0175">Coiled coil</keyword>
<keyword evidence="10" id="KW-1185">Reference proteome</keyword>
<evidence type="ECO:0000256" key="3">
    <source>
        <dbReference type="ARBA" id="ARBA00022840"/>
    </source>
</evidence>
<dbReference type="SUPFAM" id="SSF52540">
    <property type="entry name" value="P-loop containing nucleoside triphosphate hydrolases"/>
    <property type="match status" value="1"/>
</dbReference>
<evidence type="ECO:0000313" key="9">
    <source>
        <dbReference type="EMBL" id="MED6210404.1"/>
    </source>
</evidence>
<dbReference type="Proteomes" id="UP001341840">
    <property type="component" value="Unassembled WGS sequence"/>
</dbReference>
<dbReference type="InterPro" id="IPR036961">
    <property type="entry name" value="Kinesin_motor_dom_sf"/>
</dbReference>
<dbReference type="Pfam" id="PF00225">
    <property type="entry name" value="Kinesin"/>
    <property type="match status" value="1"/>
</dbReference>
<dbReference type="InterPro" id="IPR044986">
    <property type="entry name" value="KIF15/KIN-12"/>
</dbReference>
<keyword evidence="5 7" id="KW-0505">Motor protein</keyword>
<dbReference type="PANTHER" id="PTHR37739">
    <property type="entry name" value="KINESIN-LIKE PROTEIN KIN-12D"/>
    <property type="match status" value="1"/>
</dbReference>
<evidence type="ECO:0000256" key="4">
    <source>
        <dbReference type="ARBA" id="ARBA00023054"/>
    </source>
</evidence>
<accession>A0ABU6YMA5</accession>
<dbReference type="InterPro" id="IPR027417">
    <property type="entry name" value="P-loop_NTPase"/>
</dbReference>
<evidence type="ECO:0000256" key="5">
    <source>
        <dbReference type="ARBA" id="ARBA00023175"/>
    </source>
</evidence>
<dbReference type="InterPro" id="IPR001752">
    <property type="entry name" value="Kinesin_motor_dom"/>
</dbReference>
<protein>
    <recommendedName>
        <fullName evidence="8">Kinesin motor domain-containing protein</fullName>
    </recommendedName>
</protein>
<dbReference type="PROSITE" id="PS50067">
    <property type="entry name" value="KINESIN_MOTOR_2"/>
    <property type="match status" value="1"/>
</dbReference>
<gene>
    <name evidence="9" type="ORF">PIB30_063807</name>
</gene>
<keyword evidence="1" id="KW-0493">Microtubule</keyword>
<evidence type="ECO:0000259" key="8">
    <source>
        <dbReference type="PROSITE" id="PS50067"/>
    </source>
</evidence>
<evidence type="ECO:0000256" key="1">
    <source>
        <dbReference type="ARBA" id="ARBA00022701"/>
    </source>
</evidence>
<evidence type="ECO:0000256" key="2">
    <source>
        <dbReference type="ARBA" id="ARBA00022741"/>
    </source>
</evidence>
<evidence type="ECO:0000313" key="10">
    <source>
        <dbReference type="Proteomes" id="UP001341840"/>
    </source>
</evidence>
<keyword evidence="2 7" id="KW-0547">Nucleotide-binding</keyword>